<dbReference type="PANTHER" id="PTHR30050:SF4">
    <property type="entry name" value="ATP-BINDING PROTEIN RV3427C IN INSERTION SEQUENCE-RELATED"/>
    <property type="match status" value="1"/>
</dbReference>
<evidence type="ECO:0000313" key="4">
    <source>
        <dbReference type="EMBL" id="MDQ0191636.1"/>
    </source>
</evidence>
<dbReference type="NCBIfam" id="NF038214">
    <property type="entry name" value="IS21_help_AAA"/>
    <property type="match status" value="1"/>
</dbReference>
<dbReference type="InterPro" id="IPR028350">
    <property type="entry name" value="DNAC/IstB-like"/>
</dbReference>
<comment type="caution">
    <text evidence="4">The sequence shown here is derived from an EMBL/GenBank/DDBJ whole genome shotgun (WGS) entry which is preliminary data.</text>
</comment>
<dbReference type="InterPro" id="IPR027417">
    <property type="entry name" value="P-loop_NTPase"/>
</dbReference>
<accession>A0ABT9XMU0</accession>
<evidence type="ECO:0000256" key="1">
    <source>
        <dbReference type="ARBA" id="ARBA00022741"/>
    </source>
</evidence>
<dbReference type="Gene3D" id="3.40.50.300">
    <property type="entry name" value="P-loop containing nucleotide triphosphate hydrolases"/>
    <property type="match status" value="1"/>
</dbReference>
<dbReference type="RefSeq" id="WP_274454790.1">
    <property type="nucleotide sequence ID" value="NZ_CP067097.1"/>
</dbReference>
<name>A0ABT9XMU0_9BACL</name>
<dbReference type="EMBL" id="JAUSTP010000069">
    <property type="protein sequence ID" value="MDQ0191636.1"/>
    <property type="molecule type" value="Genomic_DNA"/>
</dbReference>
<dbReference type="PANTHER" id="PTHR30050">
    <property type="entry name" value="CHROMOSOMAL REPLICATION INITIATOR PROTEIN DNAA"/>
    <property type="match status" value="1"/>
</dbReference>
<keyword evidence="2" id="KW-0067">ATP-binding</keyword>
<keyword evidence="5" id="KW-1185">Reference proteome</keyword>
<protein>
    <submittedName>
        <fullName evidence="4">DNA replication protein DnaC</fullName>
    </submittedName>
</protein>
<reference evidence="4 5" key="1">
    <citation type="submission" date="2023-07" db="EMBL/GenBank/DDBJ databases">
        <title>Genomic Encyclopedia of Type Strains, Phase IV (KMG-IV): sequencing the most valuable type-strain genomes for metagenomic binning, comparative biology and taxonomic classification.</title>
        <authorList>
            <person name="Goeker M."/>
        </authorList>
    </citation>
    <scope>NUCLEOTIDE SEQUENCE [LARGE SCALE GENOMIC DNA]</scope>
    <source>
        <strain evidence="4 5">DSM 4006</strain>
    </source>
</reference>
<keyword evidence="1" id="KW-0547">Nucleotide-binding</keyword>
<dbReference type="InterPro" id="IPR047661">
    <property type="entry name" value="IstB"/>
</dbReference>
<organism evidence="4 5">
    <name type="scientific">Alicyclobacillus cycloheptanicus</name>
    <dbReference type="NCBI Taxonomy" id="1457"/>
    <lineage>
        <taxon>Bacteria</taxon>
        <taxon>Bacillati</taxon>
        <taxon>Bacillota</taxon>
        <taxon>Bacilli</taxon>
        <taxon>Bacillales</taxon>
        <taxon>Alicyclobacillaceae</taxon>
        <taxon>Alicyclobacillus</taxon>
    </lineage>
</organism>
<evidence type="ECO:0000256" key="2">
    <source>
        <dbReference type="ARBA" id="ARBA00022840"/>
    </source>
</evidence>
<gene>
    <name evidence="4" type="ORF">J2S03_003509</name>
</gene>
<evidence type="ECO:0000259" key="3">
    <source>
        <dbReference type="Pfam" id="PF01695"/>
    </source>
</evidence>
<sequence length="252" mass="28299">MLNNQTAQALREMRLSGMADAYEHQLQNPHLVELSFEERFGMLVDAESTVRQNHRLSRLLQEAHLKVRANPEDIDLHQARGVDQGLLRDLTTCQWITAHHSLILTGPTGIGKTFIACALGTSACRMGLRVRYHRLSRLLQDIFIAKADGSYPKLVKSFLKVDLLILDDWGLAAMSAPESRDLLDLVDDRFGTHSTCVISQIPVEHWHQQFADATVADAILDRLVHNAYQLNLRGESMRKITNSLPKSEGSGK</sequence>
<feature type="domain" description="IstB-like ATP-binding" evidence="3">
    <location>
        <begin position="10"/>
        <end position="242"/>
    </location>
</feature>
<evidence type="ECO:0000313" key="5">
    <source>
        <dbReference type="Proteomes" id="UP001232973"/>
    </source>
</evidence>
<dbReference type="PIRSF" id="PIRSF003073">
    <property type="entry name" value="DNAC_TnpB_IstB"/>
    <property type="match status" value="1"/>
</dbReference>
<dbReference type="Pfam" id="PF01695">
    <property type="entry name" value="IstB_IS21"/>
    <property type="match status" value="1"/>
</dbReference>
<dbReference type="SUPFAM" id="SSF52540">
    <property type="entry name" value="P-loop containing nucleoside triphosphate hydrolases"/>
    <property type="match status" value="1"/>
</dbReference>
<dbReference type="InterPro" id="IPR002611">
    <property type="entry name" value="IstB_ATP-bd"/>
</dbReference>
<proteinExistence type="predicted"/>
<dbReference type="CDD" id="cd00009">
    <property type="entry name" value="AAA"/>
    <property type="match status" value="1"/>
</dbReference>
<dbReference type="Proteomes" id="UP001232973">
    <property type="component" value="Unassembled WGS sequence"/>
</dbReference>